<dbReference type="NCBIfam" id="TIGR00254">
    <property type="entry name" value="GGDEF"/>
    <property type="match status" value="1"/>
</dbReference>
<evidence type="ECO:0000256" key="2">
    <source>
        <dbReference type="ARBA" id="ARBA00012528"/>
    </source>
</evidence>
<dbReference type="SMART" id="SM00267">
    <property type="entry name" value="GGDEF"/>
    <property type="match status" value="1"/>
</dbReference>
<name>A0A0R0CA52_9GAMM</name>
<sequence length="321" mass="35074">MSHALRSVPLRTIAPITTLALLFFAGWLLLESRHGLAAGSFALALLAGVAAVFAHRNRQRLLMAGVLLCLANACGSVLAAWVLGQSALPWVCLALMSNAFIVHNQIATPINLLLIAALLAMPGLLLGAQAHLQALVAITLTFGFGYHFSRRMQGDRMQLEELAWQDALTGLPNRRALEKALLRQLSGSRESRTRQALLVLDIDYFKAINDRHGHAAGDVALSDLAAILRFELRENDKVFRFGGEEFVILAETGSREALECFAERIRKAVYQALRGPDGRITVSLGAAMYAGEQRWQDWFARADAALYQAKHQGRNSIAVAP</sequence>
<feature type="domain" description="GGDEF" evidence="5">
    <location>
        <begin position="193"/>
        <end position="321"/>
    </location>
</feature>
<keyword evidence="4" id="KW-0812">Transmembrane</keyword>
<dbReference type="InterPro" id="IPR050469">
    <property type="entry name" value="Diguanylate_Cyclase"/>
</dbReference>
<feature type="transmembrane region" description="Helical" evidence="4">
    <location>
        <begin position="36"/>
        <end position="54"/>
    </location>
</feature>
<comment type="caution">
    <text evidence="6">The sequence shown here is derived from an EMBL/GenBank/DDBJ whole genome shotgun (WGS) entry which is preliminary data.</text>
</comment>
<evidence type="ECO:0000313" key="6">
    <source>
        <dbReference type="EMBL" id="KRG66128.1"/>
    </source>
</evidence>
<dbReference type="AlphaFoldDB" id="A0A0R0CA52"/>
<feature type="transmembrane region" description="Helical" evidence="4">
    <location>
        <begin position="61"/>
        <end position="81"/>
    </location>
</feature>
<comment type="cofactor">
    <cofactor evidence="1">
        <name>Mg(2+)</name>
        <dbReference type="ChEBI" id="CHEBI:18420"/>
    </cofactor>
</comment>
<dbReference type="PANTHER" id="PTHR45138:SF9">
    <property type="entry name" value="DIGUANYLATE CYCLASE DGCM-RELATED"/>
    <property type="match status" value="1"/>
</dbReference>
<dbReference type="RefSeq" id="WP_161808999.1">
    <property type="nucleotide sequence ID" value="NZ_LDJI01000004.1"/>
</dbReference>
<evidence type="ECO:0000259" key="5">
    <source>
        <dbReference type="PROSITE" id="PS50887"/>
    </source>
</evidence>
<organism evidence="6 7">
    <name type="scientific">Stenotrophomonas humi</name>
    <dbReference type="NCBI Taxonomy" id="405444"/>
    <lineage>
        <taxon>Bacteria</taxon>
        <taxon>Pseudomonadati</taxon>
        <taxon>Pseudomonadota</taxon>
        <taxon>Gammaproteobacteria</taxon>
        <taxon>Lysobacterales</taxon>
        <taxon>Lysobacteraceae</taxon>
        <taxon>Stenotrophomonas</taxon>
    </lineage>
</organism>
<keyword evidence="4" id="KW-1133">Transmembrane helix</keyword>
<proteinExistence type="predicted"/>
<dbReference type="CDD" id="cd01949">
    <property type="entry name" value="GGDEF"/>
    <property type="match status" value="1"/>
</dbReference>
<evidence type="ECO:0000256" key="3">
    <source>
        <dbReference type="ARBA" id="ARBA00034247"/>
    </source>
</evidence>
<dbReference type="Proteomes" id="UP000050864">
    <property type="component" value="Unassembled WGS sequence"/>
</dbReference>
<dbReference type="EC" id="2.7.7.65" evidence="2"/>
<evidence type="ECO:0000256" key="4">
    <source>
        <dbReference type="SAM" id="Phobius"/>
    </source>
</evidence>
<dbReference type="InterPro" id="IPR029787">
    <property type="entry name" value="Nucleotide_cyclase"/>
</dbReference>
<feature type="transmembrane region" description="Helical" evidence="4">
    <location>
        <begin position="12"/>
        <end position="30"/>
    </location>
</feature>
<dbReference type="GO" id="GO:1902201">
    <property type="term" value="P:negative regulation of bacterial-type flagellum-dependent cell motility"/>
    <property type="evidence" value="ECO:0007669"/>
    <property type="project" value="TreeGrafter"/>
</dbReference>
<dbReference type="PATRIC" id="fig|405444.3.peg.2843"/>
<dbReference type="InterPro" id="IPR000160">
    <property type="entry name" value="GGDEF_dom"/>
</dbReference>
<dbReference type="GO" id="GO:0005886">
    <property type="term" value="C:plasma membrane"/>
    <property type="evidence" value="ECO:0007669"/>
    <property type="project" value="TreeGrafter"/>
</dbReference>
<dbReference type="InterPro" id="IPR043128">
    <property type="entry name" value="Rev_trsase/Diguanyl_cyclase"/>
</dbReference>
<dbReference type="STRING" id="405444.ABB26_02165"/>
<keyword evidence="7" id="KW-1185">Reference proteome</keyword>
<reference evidence="6 7" key="1">
    <citation type="submission" date="2015-05" db="EMBL/GenBank/DDBJ databases">
        <title>Genome sequencing and analysis of members of genus Stenotrophomonas.</title>
        <authorList>
            <person name="Patil P.P."/>
            <person name="Midha S."/>
            <person name="Patil P.B."/>
        </authorList>
    </citation>
    <scope>NUCLEOTIDE SEQUENCE [LARGE SCALE GENOMIC DNA]</scope>
    <source>
        <strain evidence="6 7">DSM 18929</strain>
    </source>
</reference>
<dbReference type="Gene3D" id="3.30.70.270">
    <property type="match status" value="1"/>
</dbReference>
<dbReference type="GO" id="GO:0043709">
    <property type="term" value="P:cell adhesion involved in single-species biofilm formation"/>
    <property type="evidence" value="ECO:0007669"/>
    <property type="project" value="TreeGrafter"/>
</dbReference>
<dbReference type="FunFam" id="3.30.70.270:FF:000001">
    <property type="entry name" value="Diguanylate cyclase domain protein"/>
    <property type="match status" value="1"/>
</dbReference>
<feature type="transmembrane region" description="Helical" evidence="4">
    <location>
        <begin position="110"/>
        <end position="126"/>
    </location>
</feature>
<evidence type="ECO:0000256" key="1">
    <source>
        <dbReference type="ARBA" id="ARBA00001946"/>
    </source>
</evidence>
<dbReference type="PROSITE" id="PS50887">
    <property type="entry name" value="GGDEF"/>
    <property type="match status" value="1"/>
</dbReference>
<keyword evidence="4" id="KW-0472">Membrane</keyword>
<dbReference type="GO" id="GO:0052621">
    <property type="term" value="F:diguanylate cyclase activity"/>
    <property type="evidence" value="ECO:0007669"/>
    <property type="project" value="UniProtKB-EC"/>
</dbReference>
<comment type="catalytic activity">
    <reaction evidence="3">
        <text>2 GTP = 3',3'-c-di-GMP + 2 diphosphate</text>
        <dbReference type="Rhea" id="RHEA:24898"/>
        <dbReference type="ChEBI" id="CHEBI:33019"/>
        <dbReference type="ChEBI" id="CHEBI:37565"/>
        <dbReference type="ChEBI" id="CHEBI:58805"/>
        <dbReference type="EC" id="2.7.7.65"/>
    </reaction>
</comment>
<dbReference type="PANTHER" id="PTHR45138">
    <property type="entry name" value="REGULATORY COMPONENTS OF SENSORY TRANSDUCTION SYSTEM"/>
    <property type="match status" value="1"/>
</dbReference>
<feature type="transmembrane region" description="Helical" evidence="4">
    <location>
        <begin position="132"/>
        <end position="149"/>
    </location>
</feature>
<protein>
    <recommendedName>
        <fullName evidence="2">diguanylate cyclase</fullName>
        <ecNumber evidence="2">2.7.7.65</ecNumber>
    </recommendedName>
</protein>
<evidence type="ECO:0000313" key="7">
    <source>
        <dbReference type="Proteomes" id="UP000050864"/>
    </source>
</evidence>
<gene>
    <name evidence="6" type="ORF">ABB26_02165</name>
</gene>
<dbReference type="SUPFAM" id="SSF55073">
    <property type="entry name" value="Nucleotide cyclase"/>
    <property type="match status" value="1"/>
</dbReference>
<dbReference type="Pfam" id="PF00990">
    <property type="entry name" value="GGDEF"/>
    <property type="match status" value="1"/>
</dbReference>
<dbReference type="EMBL" id="LDJI01000004">
    <property type="protein sequence ID" value="KRG66128.1"/>
    <property type="molecule type" value="Genomic_DNA"/>
</dbReference>
<accession>A0A0R0CA52</accession>